<dbReference type="InterPro" id="IPR018392">
    <property type="entry name" value="LysM"/>
</dbReference>
<feature type="compositionally biased region" description="Polar residues" evidence="1">
    <location>
        <begin position="227"/>
        <end position="251"/>
    </location>
</feature>
<feature type="domain" description="LysM" evidence="3">
    <location>
        <begin position="119"/>
        <end position="163"/>
    </location>
</feature>
<feature type="compositionally biased region" description="Low complexity" evidence="1">
    <location>
        <begin position="180"/>
        <end position="214"/>
    </location>
</feature>
<dbReference type="PANTHER" id="PTHR33734:SF22">
    <property type="entry name" value="MEMBRANE-BOUND LYTIC MUREIN TRANSGLYCOSYLASE D"/>
    <property type="match status" value="1"/>
</dbReference>
<evidence type="ECO:0000259" key="3">
    <source>
        <dbReference type="PROSITE" id="PS51782"/>
    </source>
</evidence>
<dbReference type="PROSITE" id="PS51782">
    <property type="entry name" value="LYSM"/>
    <property type="match status" value="1"/>
</dbReference>
<sequence length="276" mass="27703">MARPNLTATPRRPCTVDGDELGRGLLRRLRAVVSGPHRMTVIGLALLAAGIIAAALAALQASPHTPVAAAPTTVSVATPDRVPSSTPTPAAPSSSSPSGASADPTVATPVAALPDTGTTVIGVQTGDTLGALAHRYGTTVPALQALNGLGNSTRIDAGQQLRVPAGHDPLLPTVAALPSAPSPATVTPATAARAAAPGTTAAAAPPTVAAVSARPAHHHNPRDQRGGQHQTTSRTGSTGSIHSHHLSSQGGTTAMTHHRHTHARHTQPTAHRKGHR</sequence>
<feature type="region of interest" description="Disordered" evidence="1">
    <location>
        <begin position="72"/>
        <end position="110"/>
    </location>
</feature>
<comment type="caution">
    <text evidence="4">The sequence shown here is derived from an EMBL/GenBank/DDBJ whole genome shotgun (WGS) entry which is preliminary data.</text>
</comment>
<evidence type="ECO:0000313" key="5">
    <source>
        <dbReference type="Proteomes" id="UP000256269"/>
    </source>
</evidence>
<dbReference type="InterPro" id="IPR036779">
    <property type="entry name" value="LysM_dom_sf"/>
</dbReference>
<feature type="compositionally biased region" description="Low complexity" evidence="1">
    <location>
        <begin position="72"/>
        <end position="105"/>
    </location>
</feature>
<dbReference type="CDD" id="cd00118">
    <property type="entry name" value="LysM"/>
    <property type="match status" value="1"/>
</dbReference>
<dbReference type="AlphaFoldDB" id="A0A3E0I8S8"/>
<evidence type="ECO:0000256" key="1">
    <source>
        <dbReference type="SAM" id="MobiDB-lite"/>
    </source>
</evidence>
<protein>
    <submittedName>
        <fullName evidence="4">LysM domain-containing protein</fullName>
    </submittedName>
</protein>
<proteinExistence type="predicted"/>
<dbReference type="RefSeq" id="WP_147328345.1">
    <property type="nucleotide sequence ID" value="NZ_CP144375.1"/>
</dbReference>
<dbReference type="Proteomes" id="UP000256269">
    <property type="component" value="Unassembled WGS sequence"/>
</dbReference>
<evidence type="ECO:0000256" key="2">
    <source>
        <dbReference type="SAM" id="Phobius"/>
    </source>
</evidence>
<keyword evidence="2" id="KW-0472">Membrane</keyword>
<dbReference type="PANTHER" id="PTHR33734">
    <property type="entry name" value="LYSM DOMAIN-CONTAINING GPI-ANCHORED PROTEIN 2"/>
    <property type="match status" value="1"/>
</dbReference>
<dbReference type="Gene3D" id="3.10.350.10">
    <property type="entry name" value="LysM domain"/>
    <property type="match status" value="1"/>
</dbReference>
<evidence type="ECO:0000313" key="4">
    <source>
        <dbReference type="EMBL" id="REH55178.1"/>
    </source>
</evidence>
<dbReference type="SUPFAM" id="SSF54106">
    <property type="entry name" value="LysM domain"/>
    <property type="match status" value="1"/>
</dbReference>
<keyword evidence="2" id="KW-1133">Transmembrane helix</keyword>
<dbReference type="SMART" id="SM00257">
    <property type="entry name" value="LysM"/>
    <property type="match status" value="1"/>
</dbReference>
<gene>
    <name evidence="4" type="ORF">BCF44_101194</name>
</gene>
<dbReference type="EMBL" id="QUNO01000001">
    <property type="protein sequence ID" value="REH55178.1"/>
    <property type="molecule type" value="Genomic_DNA"/>
</dbReference>
<dbReference type="OrthoDB" id="5244690at2"/>
<feature type="compositionally biased region" description="Basic residues" evidence="1">
    <location>
        <begin position="256"/>
        <end position="276"/>
    </location>
</feature>
<feature type="transmembrane region" description="Helical" evidence="2">
    <location>
        <begin position="39"/>
        <end position="59"/>
    </location>
</feature>
<accession>A0A3E0I8S8</accession>
<keyword evidence="2" id="KW-0812">Transmembrane</keyword>
<organism evidence="4 5">
    <name type="scientific">Kutzneria buriramensis</name>
    <dbReference type="NCBI Taxonomy" id="1045776"/>
    <lineage>
        <taxon>Bacteria</taxon>
        <taxon>Bacillati</taxon>
        <taxon>Actinomycetota</taxon>
        <taxon>Actinomycetes</taxon>
        <taxon>Pseudonocardiales</taxon>
        <taxon>Pseudonocardiaceae</taxon>
        <taxon>Kutzneria</taxon>
    </lineage>
</organism>
<keyword evidence="5" id="KW-1185">Reference proteome</keyword>
<name>A0A3E0I8S8_9PSEU</name>
<feature type="region of interest" description="Disordered" evidence="1">
    <location>
        <begin position="180"/>
        <end position="276"/>
    </location>
</feature>
<dbReference type="Pfam" id="PF01476">
    <property type="entry name" value="LysM"/>
    <property type="match status" value="1"/>
</dbReference>
<reference evidence="4 5" key="1">
    <citation type="submission" date="2018-08" db="EMBL/GenBank/DDBJ databases">
        <title>Genomic Encyclopedia of Archaeal and Bacterial Type Strains, Phase II (KMG-II): from individual species to whole genera.</title>
        <authorList>
            <person name="Goeker M."/>
        </authorList>
    </citation>
    <scope>NUCLEOTIDE SEQUENCE [LARGE SCALE GENOMIC DNA]</scope>
    <source>
        <strain evidence="4 5">DSM 45791</strain>
    </source>
</reference>